<evidence type="ECO:0000313" key="1">
    <source>
        <dbReference type="EMBL" id="SUY92875.1"/>
    </source>
</evidence>
<dbReference type="EMBL" id="UIGI01000002">
    <property type="protein sequence ID" value="SUY92875.1"/>
    <property type="molecule type" value="Genomic_DNA"/>
</dbReference>
<evidence type="ECO:0000313" key="2">
    <source>
        <dbReference type="Proteomes" id="UP000255528"/>
    </source>
</evidence>
<dbReference type="Proteomes" id="UP000255528">
    <property type="component" value="Unassembled WGS sequence"/>
</dbReference>
<dbReference type="AlphaFoldDB" id="A0A381KQD9"/>
<gene>
    <name evidence="1" type="ORF">NCTC12119_04905</name>
</gene>
<protein>
    <submittedName>
        <fullName evidence="1">Uncharacterized protein</fullName>
    </submittedName>
</protein>
<sequence length="83" mass="9483">MTVKNVYGRYRRAVTEGYKLSYKFYHFSLVGFKQKQYPRIVITPCANILHRKKPTDFPFSLLPGAVFTGTKSITVAITFSVST</sequence>
<proteinExistence type="predicted"/>
<reference evidence="1 2" key="1">
    <citation type="submission" date="2018-06" db="EMBL/GenBank/DDBJ databases">
        <authorList>
            <consortium name="Pathogen Informatics"/>
            <person name="Doyle S."/>
        </authorList>
    </citation>
    <scope>NUCLEOTIDE SEQUENCE [LARGE SCALE GENOMIC DNA]</scope>
    <source>
        <strain evidence="1 2">NCTC12119</strain>
    </source>
</reference>
<name>A0A381KQD9_9ENTR</name>
<accession>A0A381KQD9</accession>
<organism evidence="1 2">
    <name type="scientific">Buttiauxella agrestis</name>
    <dbReference type="NCBI Taxonomy" id="82977"/>
    <lineage>
        <taxon>Bacteria</taxon>
        <taxon>Pseudomonadati</taxon>
        <taxon>Pseudomonadota</taxon>
        <taxon>Gammaproteobacteria</taxon>
        <taxon>Enterobacterales</taxon>
        <taxon>Enterobacteriaceae</taxon>
        <taxon>Buttiauxella</taxon>
    </lineage>
</organism>